<accession>A0A219AT94</accession>
<protein>
    <submittedName>
        <fullName evidence="1">Uncharacterized protein</fullName>
    </submittedName>
</protein>
<proteinExistence type="predicted"/>
<sequence length="119" mass="12947">MERQVSFLRRARGVCRIQGDDVGECSRGIFPYCRSRTVGRGGGGGGCGRTARTWDGGLVYAEAPGLEISNRTLSKVPYWAVEALSLRHSGAQVGNWVNSSPECLQVLRPWSVQLEGTCM</sequence>
<dbReference type="KEGG" id="pchm:VFPPC_18769"/>
<evidence type="ECO:0000313" key="1">
    <source>
        <dbReference type="EMBL" id="OWT43504.1"/>
    </source>
</evidence>
<evidence type="ECO:0000313" key="2">
    <source>
        <dbReference type="Proteomes" id="UP000078397"/>
    </source>
</evidence>
<dbReference type="EMBL" id="LSBJ02000001">
    <property type="protein sequence ID" value="OWT43504.1"/>
    <property type="molecule type" value="Genomic_DNA"/>
</dbReference>
<comment type="caution">
    <text evidence="1">The sequence shown here is derived from an EMBL/GenBank/DDBJ whole genome shotgun (WGS) entry which is preliminary data.</text>
</comment>
<name>A0A219AT94_METCM</name>
<gene>
    <name evidence="1" type="ORF">VFPPC_18769</name>
</gene>
<keyword evidence="2" id="KW-1185">Reference proteome</keyword>
<dbReference type="Proteomes" id="UP000078397">
    <property type="component" value="Unassembled WGS sequence"/>
</dbReference>
<organism evidence="1 2">
    <name type="scientific">Pochonia chlamydosporia 170</name>
    <dbReference type="NCBI Taxonomy" id="1380566"/>
    <lineage>
        <taxon>Eukaryota</taxon>
        <taxon>Fungi</taxon>
        <taxon>Dikarya</taxon>
        <taxon>Ascomycota</taxon>
        <taxon>Pezizomycotina</taxon>
        <taxon>Sordariomycetes</taxon>
        <taxon>Hypocreomycetidae</taxon>
        <taxon>Hypocreales</taxon>
        <taxon>Clavicipitaceae</taxon>
        <taxon>Pochonia</taxon>
    </lineage>
</organism>
<dbReference type="RefSeq" id="XP_022285922.1">
    <property type="nucleotide sequence ID" value="XM_022430334.1"/>
</dbReference>
<reference evidence="1 2" key="1">
    <citation type="journal article" date="2016" name="PLoS Pathog.">
        <title>Biosynthesis of antibiotic leucinostatins in bio-control fungus Purpureocillium lilacinum and their inhibition on phytophthora revealed by genome mining.</title>
        <authorList>
            <person name="Wang G."/>
            <person name="Liu Z."/>
            <person name="Lin R."/>
            <person name="Li E."/>
            <person name="Mao Z."/>
            <person name="Ling J."/>
            <person name="Yang Y."/>
            <person name="Yin W.B."/>
            <person name="Xie B."/>
        </authorList>
    </citation>
    <scope>NUCLEOTIDE SEQUENCE [LARGE SCALE GENOMIC DNA]</scope>
    <source>
        <strain evidence="1">170</strain>
    </source>
</reference>
<dbReference type="GeneID" id="33937451"/>
<dbReference type="AlphaFoldDB" id="A0A219AT94"/>